<dbReference type="EMBL" id="CABFNS010000869">
    <property type="protein sequence ID" value="VUC33652.1"/>
    <property type="molecule type" value="Genomic_DNA"/>
</dbReference>
<proteinExistence type="predicted"/>
<organism evidence="1 2">
    <name type="scientific">Bionectria ochroleuca</name>
    <name type="common">Gliocladium roseum</name>
    <dbReference type="NCBI Taxonomy" id="29856"/>
    <lineage>
        <taxon>Eukaryota</taxon>
        <taxon>Fungi</taxon>
        <taxon>Dikarya</taxon>
        <taxon>Ascomycota</taxon>
        <taxon>Pezizomycotina</taxon>
        <taxon>Sordariomycetes</taxon>
        <taxon>Hypocreomycetidae</taxon>
        <taxon>Hypocreales</taxon>
        <taxon>Bionectriaceae</taxon>
        <taxon>Clonostachys</taxon>
    </lineage>
</organism>
<reference evidence="1 2" key="1">
    <citation type="submission" date="2019-06" db="EMBL/GenBank/DDBJ databases">
        <authorList>
            <person name="Broberg M."/>
        </authorList>
    </citation>
    <scope>NUCLEOTIDE SEQUENCE [LARGE SCALE GENOMIC DNA]</scope>
</reference>
<protein>
    <submittedName>
        <fullName evidence="1">Uncharacterized protein</fullName>
    </submittedName>
</protein>
<keyword evidence="2" id="KW-1185">Reference proteome</keyword>
<dbReference type="Proteomes" id="UP000766486">
    <property type="component" value="Unassembled WGS sequence"/>
</dbReference>
<gene>
    <name evidence="1" type="ORF">CLO192961_LOCUS360000</name>
</gene>
<comment type="caution">
    <text evidence="1">The sequence shown here is derived from an EMBL/GenBank/DDBJ whole genome shotgun (WGS) entry which is preliminary data.</text>
</comment>
<sequence length="130" mass="15343">MYGLPIEDTIAFVEKVEAHENAVYGHRPDLAMMDQELYQHHLEKLGNVTDTMVRLGWEGQPRLGPSSEWVWNPKKYSDLAWEHFGIWRDSFEANLLRKHRHNVERLINDQEFPGDSIRWISYFVPNPISP</sequence>
<name>A0ABY6UR26_BIOOC</name>
<accession>A0ABY6UR26</accession>
<evidence type="ECO:0000313" key="2">
    <source>
        <dbReference type="Proteomes" id="UP000766486"/>
    </source>
</evidence>
<evidence type="ECO:0000313" key="1">
    <source>
        <dbReference type="EMBL" id="VUC33652.1"/>
    </source>
</evidence>